<comment type="caution">
    <text evidence="1">The sequence shown here is derived from an EMBL/GenBank/DDBJ whole genome shotgun (WGS) entry which is preliminary data.</text>
</comment>
<dbReference type="AlphaFoldDB" id="X1JII7"/>
<dbReference type="EMBL" id="BARV01001251">
    <property type="protein sequence ID" value="GAH93882.1"/>
    <property type="molecule type" value="Genomic_DNA"/>
</dbReference>
<feature type="non-terminal residue" evidence="1">
    <location>
        <position position="32"/>
    </location>
</feature>
<proteinExistence type="predicted"/>
<name>X1JII7_9ZZZZ</name>
<accession>X1JII7</accession>
<protein>
    <submittedName>
        <fullName evidence="1">Uncharacterized protein</fullName>
    </submittedName>
</protein>
<evidence type="ECO:0000313" key="1">
    <source>
        <dbReference type="EMBL" id="GAH93882.1"/>
    </source>
</evidence>
<organism evidence="1">
    <name type="scientific">marine sediment metagenome</name>
    <dbReference type="NCBI Taxonomy" id="412755"/>
    <lineage>
        <taxon>unclassified sequences</taxon>
        <taxon>metagenomes</taxon>
        <taxon>ecological metagenomes</taxon>
    </lineage>
</organism>
<reference evidence="1" key="1">
    <citation type="journal article" date="2014" name="Front. Microbiol.">
        <title>High frequency of phylogenetically diverse reductive dehalogenase-homologous genes in deep subseafloor sedimentary metagenomes.</title>
        <authorList>
            <person name="Kawai M."/>
            <person name="Futagami T."/>
            <person name="Toyoda A."/>
            <person name="Takaki Y."/>
            <person name="Nishi S."/>
            <person name="Hori S."/>
            <person name="Arai W."/>
            <person name="Tsubouchi T."/>
            <person name="Morono Y."/>
            <person name="Uchiyama I."/>
            <person name="Ito T."/>
            <person name="Fujiyama A."/>
            <person name="Inagaki F."/>
            <person name="Takami H."/>
        </authorList>
    </citation>
    <scope>NUCLEOTIDE SEQUENCE</scope>
    <source>
        <strain evidence="1">Expedition CK06-06</strain>
    </source>
</reference>
<gene>
    <name evidence="1" type="ORF">S06H3_03745</name>
</gene>
<sequence>MASLKYLTFNIKVKYLNIKNRKLHRSSDLYNL</sequence>